<accession>A0A5D3BI59</accession>
<dbReference type="SUPFAM" id="SSF56219">
    <property type="entry name" value="DNase I-like"/>
    <property type="match status" value="1"/>
</dbReference>
<dbReference type="EMBL" id="SSTD01018169">
    <property type="protein sequence ID" value="TYJ98175.1"/>
    <property type="molecule type" value="Genomic_DNA"/>
</dbReference>
<evidence type="ECO:0000313" key="1">
    <source>
        <dbReference type="EMBL" id="TYJ98175.1"/>
    </source>
</evidence>
<dbReference type="InterPro" id="IPR036691">
    <property type="entry name" value="Endo/exonu/phosph_ase_sf"/>
</dbReference>
<sequence length="304" mass="33795">MFEGEGNLVRKVSTARKSALAGFQKAHEAAEGSDLMSICKKMFDGATCGANSSWASLFGSSLENYLPYTLKIHVQNLLIGFSSVVRGILVANLYSSENGLENRLVVVASAVELGEGNSWALTFVNGSPPPLQVDVTSLLGMPFMGFCCLLETRVREGNFGSISSRSNDSWGYSCSYSSSGVGHIWVMWKRGRFNFNHRVVDEQFISSSLTDLLSGLVWRHFVFMPLIEFDIAIREADLIEPSIKGNWFTWTSKVHKSGLLCCFDHILVNEDWLSIWPSSRVNVLPWGISNHSPILFYPGFQQSR</sequence>
<organism evidence="1 2">
    <name type="scientific">Cucumis melo var. makuwa</name>
    <name type="common">Oriental melon</name>
    <dbReference type="NCBI Taxonomy" id="1194695"/>
    <lineage>
        <taxon>Eukaryota</taxon>
        <taxon>Viridiplantae</taxon>
        <taxon>Streptophyta</taxon>
        <taxon>Embryophyta</taxon>
        <taxon>Tracheophyta</taxon>
        <taxon>Spermatophyta</taxon>
        <taxon>Magnoliopsida</taxon>
        <taxon>eudicotyledons</taxon>
        <taxon>Gunneridae</taxon>
        <taxon>Pentapetalae</taxon>
        <taxon>rosids</taxon>
        <taxon>fabids</taxon>
        <taxon>Cucurbitales</taxon>
        <taxon>Cucurbitaceae</taxon>
        <taxon>Benincaseae</taxon>
        <taxon>Cucumis</taxon>
    </lineage>
</organism>
<gene>
    <name evidence="1" type="ORF">E5676_scaffold180G00600</name>
</gene>
<reference evidence="1 2" key="1">
    <citation type="submission" date="2019-08" db="EMBL/GenBank/DDBJ databases">
        <title>Draft genome sequences of two oriental melons (Cucumis melo L. var makuwa).</title>
        <authorList>
            <person name="Kwon S.-Y."/>
        </authorList>
    </citation>
    <scope>NUCLEOTIDE SEQUENCE [LARGE SCALE GENOMIC DNA]</scope>
    <source>
        <strain evidence="2">cv. Chang Bougi</strain>
        <tissue evidence="1">Leaf</tissue>
    </source>
</reference>
<proteinExistence type="predicted"/>
<name>A0A5D3BI59_CUCMM</name>
<dbReference type="AlphaFoldDB" id="A0A5D3BI59"/>
<dbReference type="Proteomes" id="UP000321947">
    <property type="component" value="Unassembled WGS sequence"/>
</dbReference>
<comment type="caution">
    <text evidence="1">The sequence shown here is derived from an EMBL/GenBank/DDBJ whole genome shotgun (WGS) entry which is preliminary data.</text>
</comment>
<evidence type="ECO:0000313" key="2">
    <source>
        <dbReference type="Proteomes" id="UP000321947"/>
    </source>
</evidence>
<protein>
    <submittedName>
        <fullName evidence="1">Uncharacterized protein</fullName>
    </submittedName>
</protein>